<evidence type="ECO:0000256" key="1">
    <source>
        <dbReference type="SAM" id="MobiDB-lite"/>
    </source>
</evidence>
<feature type="region of interest" description="Disordered" evidence="1">
    <location>
        <begin position="23"/>
        <end position="83"/>
    </location>
</feature>
<evidence type="ECO:0000313" key="3">
    <source>
        <dbReference type="EMBL" id="RMX08649.1"/>
    </source>
</evidence>
<dbReference type="Proteomes" id="UP000278006">
    <property type="component" value="Unassembled WGS sequence"/>
</dbReference>
<dbReference type="AlphaFoldDB" id="A0A3M6R171"/>
<comment type="caution">
    <text evidence="3">The sequence shown here is derived from an EMBL/GenBank/DDBJ whole genome shotgun (WGS) entry which is preliminary data.</text>
</comment>
<evidence type="ECO:0000313" key="4">
    <source>
        <dbReference type="Proteomes" id="UP000278006"/>
    </source>
</evidence>
<protein>
    <recommendedName>
        <fullName evidence="2">Replication initiation protein-like C-terminal domain-containing protein</fullName>
    </recommendedName>
</protein>
<dbReference type="InterPro" id="IPR003491">
    <property type="entry name" value="REP-like_C"/>
</dbReference>
<gene>
    <name evidence="3" type="ORF">D8I35_06175</name>
</gene>
<name>A0A3M6R171_9BURK</name>
<feature type="domain" description="Replication initiation protein-like C-terminal" evidence="2">
    <location>
        <begin position="211"/>
        <end position="336"/>
    </location>
</feature>
<feature type="compositionally biased region" description="Basic and acidic residues" evidence="1">
    <location>
        <begin position="23"/>
        <end position="34"/>
    </location>
</feature>
<sequence length="414" mass="45547">MSMLSANPNHSIGVRVFFPNDRSDVPHGNAEDISGRMPAAQRGPARGDTCAAGGRPLKSTTAPAPRVVTTGGKQQKAPKYAGIDQDTGEPVELYVTGSRLVVTRHLQPDASSHPGAALVDALAFSIVPPDELSYPWVLENLRRFMVLEGFEQRRGMFGFRCSARLGDGAGVIAWGGESQRGRVYVSLMGKGCGMVFDWQGLASWLEEHRAKLKRVDLAHDDFQGQQVSIDWAVEQYRADGFNAGGRRPAHETVGDWLAGNEARKGRTLYIGNRTSGKLCRIYEKGKQLGDPESGWVRVEVEWRDQDRFIPYDALTHPGHYLAGAYPCLAFLSEEQSRIKTIAKGACIAFDRAIENAKQHCGKLVNLALEVFGGDYAEVVDRLRRPGYPSRIDPFSYHVQHDPAMLDPALREACA</sequence>
<reference evidence="3 4" key="1">
    <citation type="submission" date="2018-10" db="EMBL/GenBank/DDBJ databases">
        <title>Draft genome of Cortibacter populi DSM10536.</title>
        <authorList>
            <person name="Bernier A.-M."/>
            <person name="Bernard K."/>
        </authorList>
    </citation>
    <scope>NUCLEOTIDE SEQUENCE [LARGE SCALE GENOMIC DNA]</scope>
    <source>
        <strain evidence="3 4">DSM 105136</strain>
    </source>
</reference>
<accession>A0A3M6R171</accession>
<dbReference type="EMBL" id="RDQO01000001">
    <property type="protein sequence ID" value="RMX08649.1"/>
    <property type="molecule type" value="Genomic_DNA"/>
</dbReference>
<organism evidence="3 4">
    <name type="scientific">Corticibacter populi</name>
    <dbReference type="NCBI Taxonomy" id="1550736"/>
    <lineage>
        <taxon>Bacteria</taxon>
        <taxon>Pseudomonadati</taxon>
        <taxon>Pseudomonadota</taxon>
        <taxon>Betaproteobacteria</taxon>
        <taxon>Burkholderiales</taxon>
        <taxon>Comamonadaceae</taxon>
        <taxon>Corticibacter</taxon>
    </lineage>
</organism>
<keyword evidence="4" id="KW-1185">Reference proteome</keyword>
<evidence type="ECO:0000259" key="2">
    <source>
        <dbReference type="Pfam" id="PF02486"/>
    </source>
</evidence>
<dbReference type="Pfam" id="PF02486">
    <property type="entry name" value="Rep_trans"/>
    <property type="match status" value="1"/>
</dbReference>
<proteinExistence type="predicted"/>